<evidence type="ECO:0000313" key="1">
    <source>
        <dbReference type="EMBL" id="CAD8169671.1"/>
    </source>
</evidence>
<evidence type="ECO:0000313" key="2">
    <source>
        <dbReference type="Proteomes" id="UP000689195"/>
    </source>
</evidence>
<name>A0A8S1UY89_9CILI</name>
<protein>
    <submittedName>
        <fullName evidence="1">Uncharacterized protein</fullName>
    </submittedName>
</protein>
<gene>
    <name evidence="1" type="ORF">PPENT_87.1.T0510189</name>
</gene>
<dbReference type="AlphaFoldDB" id="A0A8S1UY89"/>
<reference evidence="1" key="1">
    <citation type="submission" date="2021-01" db="EMBL/GenBank/DDBJ databases">
        <authorList>
            <consortium name="Genoscope - CEA"/>
            <person name="William W."/>
        </authorList>
    </citation>
    <scope>NUCLEOTIDE SEQUENCE</scope>
</reference>
<accession>A0A8S1UY89</accession>
<sequence>MKTILRLPKQTSDSFMEMLLQKMEIMNKISIQRVYKKALDRGFNLQSNIQDLIDHLDRIIQKGKSKLLNTLPKNLEYLFKFGQCYCTIHNNQRITFKHILQDHLGLTNQIFLEQLISNGLNDYVKDRIMNKIEQLQKIILYREENLNIYISIIPLKNSEIIIIIGFSFDQTYIPQNYFDVNLIVCIKFNSHRVNCNNILLHFRLENAKAAFCSFQELLYSINLINNIPVCIYDEFEMKIYISKQILMLFNMIVNKVVSSEDQIIMLSLYFNIDLNFQYFYRRINISLNQENCFGLDISNSNYILISKIIIQFLECKISSLKTKQYISTNQIKSKIDSQNVGDIYLFSNYYILRIGITIEEANRLVGSLKSLYTGLVLKEYYLPKFKSASFKSEYLLGFVQMRVFTCQAKNIKIAYLIKEATKIDLYRELHQLVGKEIDLGLTSQKLPDREWLINVLYFVSPNHSYFKQLTTNQLKGISQQDIQHLYIYIHQRVKQINVQIKKTQYFQNSI</sequence>
<proteinExistence type="predicted"/>
<comment type="caution">
    <text evidence="1">The sequence shown here is derived from an EMBL/GenBank/DDBJ whole genome shotgun (WGS) entry which is preliminary data.</text>
</comment>
<keyword evidence="2" id="KW-1185">Reference proteome</keyword>
<dbReference type="OrthoDB" id="10625861at2759"/>
<dbReference type="Proteomes" id="UP000689195">
    <property type="component" value="Unassembled WGS sequence"/>
</dbReference>
<dbReference type="EMBL" id="CAJJDO010000051">
    <property type="protein sequence ID" value="CAD8169671.1"/>
    <property type="molecule type" value="Genomic_DNA"/>
</dbReference>
<organism evidence="1 2">
    <name type="scientific">Paramecium pentaurelia</name>
    <dbReference type="NCBI Taxonomy" id="43138"/>
    <lineage>
        <taxon>Eukaryota</taxon>
        <taxon>Sar</taxon>
        <taxon>Alveolata</taxon>
        <taxon>Ciliophora</taxon>
        <taxon>Intramacronucleata</taxon>
        <taxon>Oligohymenophorea</taxon>
        <taxon>Peniculida</taxon>
        <taxon>Parameciidae</taxon>
        <taxon>Paramecium</taxon>
    </lineage>
</organism>